<reference evidence="1 2" key="1">
    <citation type="journal article" date="2020" name="Cell">
        <title>Large-Scale Comparative Analyses of Tick Genomes Elucidate Their Genetic Diversity and Vector Capacities.</title>
        <authorList>
            <consortium name="Tick Genome and Microbiome Consortium (TIGMIC)"/>
            <person name="Jia N."/>
            <person name="Wang J."/>
            <person name="Shi W."/>
            <person name="Du L."/>
            <person name="Sun Y."/>
            <person name="Zhan W."/>
            <person name="Jiang J.F."/>
            <person name="Wang Q."/>
            <person name="Zhang B."/>
            <person name="Ji P."/>
            <person name="Bell-Sakyi L."/>
            <person name="Cui X.M."/>
            <person name="Yuan T.T."/>
            <person name="Jiang B.G."/>
            <person name="Yang W.F."/>
            <person name="Lam T.T."/>
            <person name="Chang Q.C."/>
            <person name="Ding S.J."/>
            <person name="Wang X.J."/>
            <person name="Zhu J.G."/>
            <person name="Ruan X.D."/>
            <person name="Zhao L."/>
            <person name="Wei J.T."/>
            <person name="Ye R.Z."/>
            <person name="Que T.C."/>
            <person name="Du C.H."/>
            <person name="Zhou Y.H."/>
            <person name="Cheng J.X."/>
            <person name="Dai P.F."/>
            <person name="Guo W.B."/>
            <person name="Han X.H."/>
            <person name="Huang E.J."/>
            <person name="Li L.F."/>
            <person name="Wei W."/>
            <person name="Gao Y.C."/>
            <person name="Liu J.Z."/>
            <person name="Shao H.Z."/>
            <person name="Wang X."/>
            <person name="Wang C.C."/>
            <person name="Yang T.C."/>
            <person name="Huo Q.B."/>
            <person name="Li W."/>
            <person name="Chen H.Y."/>
            <person name="Chen S.E."/>
            <person name="Zhou L.G."/>
            <person name="Ni X.B."/>
            <person name="Tian J.H."/>
            <person name="Sheng Y."/>
            <person name="Liu T."/>
            <person name="Pan Y.S."/>
            <person name="Xia L.Y."/>
            <person name="Li J."/>
            <person name="Zhao F."/>
            <person name="Cao W.C."/>
        </authorList>
    </citation>
    <scope>NUCLEOTIDE SEQUENCE [LARGE SCALE GENOMIC DNA]</scope>
    <source>
        <strain evidence="1">HaeL-2018</strain>
    </source>
</reference>
<evidence type="ECO:0000313" key="2">
    <source>
        <dbReference type="Proteomes" id="UP000821853"/>
    </source>
</evidence>
<dbReference type="Proteomes" id="UP000821853">
    <property type="component" value="Unassembled WGS sequence"/>
</dbReference>
<dbReference type="OrthoDB" id="6782675at2759"/>
<keyword evidence="2" id="KW-1185">Reference proteome</keyword>
<evidence type="ECO:0000313" key="1">
    <source>
        <dbReference type="EMBL" id="KAH9383889.1"/>
    </source>
</evidence>
<dbReference type="AlphaFoldDB" id="A0A9J6HA55"/>
<dbReference type="EMBL" id="JABSTR010001281">
    <property type="protein sequence ID" value="KAH9383889.1"/>
    <property type="molecule type" value="Genomic_DNA"/>
</dbReference>
<accession>A0A9J6HA55</accession>
<organism evidence="1 2">
    <name type="scientific">Haemaphysalis longicornis</name>
    <name type="common">Bush tick</name>
    <dbReference type="NCBI Taxonomy" id="44386"/>
    <lineage>
        <taxon>Eukaryota</taxon>
        <taxon>Metazoa</taxon>
        <taxon>Ecdysozoa</taxon>
        <taxon>Arthropoda</taxon>
        <taxon>Chelicerata</taxon>
        <taxon>Arachnida</taxon>
        <taxon>Acari</taxon>
        <taxon>Parasitiformes</taxon>
        <taxon>Ixodida</taxon>
        <taxon>Ixodoidea</taxon>
        <taxon>Ixodidae</taxon>
        <taxon>Haemaphysalinae</taxon>
        <taxon>Haemaphysalis</taxon>
    </lineage>
</organism>
<proteinExistence type="predicted"/>
<comment type="caution">
    <text evidence="1">The sequence shown here is derived from an EMBL/GenBank/DDBJ whole genome shotgun (WGS) entry which is preliminary data.</text>
</comment>
<gene>
    <name evidence="1" type="ORF">HPB48_025735</name>
</gene>
<name>A0A9J6HA55_HAELO</name>
<protein>
    <recommendedName>
        <fullName evidence="3">Tick transposon</fullName>
    </recommendedName>
</protein>
<sequence>MVESLWKPALTQLKANRRHRRKEHGNFVRTEGGLQLPTDVCETLNLGPKFAVEPRLSPPELLSLVRQVSKRAPDPQSDQCVSAGVDVLRKAQSRPSGLPLKRVERFFKEENLCLLHADKEGGFMVFPEESFKRKAIEAVTGAFSRRDNVSLNKVKSAAKKLCTDLNLTVLAQNIEKSASCSLELFFVAKTHKLDCPLRVIISEHGTWQKCLSMYMYLQRRARAVDVRRPFLDQEL</sequence>
<evidence type="ECO:0008006" key="3">
    <source>
        <dbReference type="Google" id="ProtNLM"/>
    </source>
</evidence>
<dbReference type="VEuPathDB" id="VectorBase:HLOH_048867"/>
<dbReference type="OMA" id="FFVAKTH"/>